<dbReference type="Proteomes" id="UP001055811">
    <property type="component" value="Linkage Group LG01"/>
</dbReference>
<reference evidence="1 2" key="2">
    <citation type="journal article" date="2022" name="Mol. Ecol. Resour.">
        <title>The genomes of chicory, endive, great burdock and yacon provide insights into Asteraceae paleo-polyploidization history and plant inulin production.</title>
        <authorList>
            <person name="Fan W."/>
            <person name="Wang S."/>
            <person name="Wang H."/>
            <person name="Wang A."/>
            <person name="Jiang F."/>
            <person name="Liu H."/>
            <person name="Zhao H."/>
            <person name="Xu D."/>
            <person name="Zhang Y."/>
        </authorList>
    </citation>
    <scope>NUCLEOTIDE SEQUENCE [LARGE SCALE GENOMIC DNA]</scope>
    <source>
        <strain evidence="2">cv. Punajuju</strain>
        <tissue evidence="1">Leaves</tissue>
    </source>
</reference>
<reference evidence="2" key="1">
    <citation type="journal article" date="2022" name="Mol. Ecol. Resour.">
        <title>The genomes of chicory, endive, great burdock and yacon provide insights into Asteraceae palaeo-polyploidization history and plant inulin production.</title>
        <authorList>
            <person name="Fan W."/>
            <person name="Wang S."/>
            <person name="Wang H."/>
            <person name="Wang A."/>
            <person name="Jiang F."/>
            <person name="Liu H."/>
            <person name="Zhao H."/>
            <person name="Xu D."/>
            <person name="Zhang Y."/>
        </authorList>
    </citation>
    <scope>NUCLEOTIDE SEQUENCE [LARGE SCALE GENOMIC DNA]</scope>
    <source>
        <strain evidence="2">cv. Punajuju</strain>
    </source>
</reference>
<evidence type="ECO:0000313" key="1">
    <source>
        <dbReference type="EMBL" id="KAI3789669.1"/>
    </source>
</evidence>
<dbReference type="EMBL" id="CM042009">
    <property type="protein sequence ID" value="KAI3789669.1"/>
    <property type="molecule type" value="Genomic_DNA"/>
</dbReference>
<keyword evidence="2" id="KW-1185">Reference proteome</keyword>
<evidence type="ECO:0000313" key="2">
    <source>
        <dbReference type="Proteomes" id="UP001055811"/>
    </source>
</evidence>
<accession>A0ACB9H1C7</accession>
<gene>
    <name evidence="1" type="ORF">L2E82_02471</name>
</gene>
<organism evidence="1 2">
    <name type="scientific">Cichorium intybus</name>
    <name type="common">Chicory</name>
    <dbReference type="NCBI Taxonomy" id="13427"/>
    <lineage>
        <taxon>Eukaryota</taxon>
        <taxon>Viridiplantae</taxon>
        <taxon>Streptophyta</taxon>
        <taxon>Embryophyta</taxon>
        <taxon>Tracheophyta</taxon>
        <taxon>Spermatophyta</taxon>
        <taxon>Magnoliopsida</taxon>
        <taxon>eudicotyledons</taxon>
        <taxon>Gunneridae</taxon>
        <taxon>Pentapetalae</taxon>
        <taxon>asterids</taxon>
        <taxon>campanulids</taxon>
        <taxon>Asterales</taxon>
        <taxon>Asteraceae</taxon>
        <taxon>Cichorioideae</taxon>
        <taxon>Cichorieae</taxon>
        <taxon>Cichoriinae</taxon>
        <taxon>Cichorium</taxon>
    </lineage>
</organism>
<name>A0ACB9H1C7_CICIN</name>
<sequence>MEAVSDIMPSLQLTLKGSSFGSSTDSSNCDHLRHTETDYEGRPVDGEIIPWWLMFATFLGLVPDFLLRMIKEIYQ</sequence>
<comment type="caution">
    <text evidence="1">The sequence shown here is derived from an EMBL/GenBank/DDBJ whole genome shotgun (WGS) entry which is preliminary data.</text>
</comment>
<protein>
    <submittedName>
        <fullName evidence="1">Uncharacterized protein</fullName>
    </submittedName>
</protein>
<proteinExistence type="predicted"/>